<organism evidence="1 2">
    <name type="scientific">Vicia faba</name>
    <name type="common">Broad bean</name>
    <name type="synonym">Faba vulgaris</name>
    <dbReference type="NCBI Taxonomy" id="3906"/>
    <lineage>
        <taxon>Eukaryota</taxon>
        <taxon>Viridiplantae</taxon>
        <taxon>Streptophyta</taxon>
        <taxon>Embryophyta</taxon>
        <taxon>Tracheophyta</taxon>
        <taxon>Spermatophyta</taxon>
        <taxon>Magnoliopsida</taxon>
        <taxon>eudicotyledons</taxon>
        <taxon>Gunneridae</taxon>
        <taxon>Pentapetalae</taxon>
        <taxon>rosids</taxon>
        <taxon>fabids</taxon>
        <taxon>Fabales</taxon>
        <taxon>Fabaceae</taxon>
        <taxon>Papilionoideae</taxon>
        <taxon>50 kb inversion clade</taxon>
        <taxon>NPAAA clade</taxon>
        <taxon>Hologalegina</taxon>
        <taxon>IRL clade</taxon>
        <taxon>Fabeae</taxon>
        <taxon>Vicia</taxon>
    </lineage>
</organism>
<dbReference type="EMBL" id="OX451740">
    <property type="protein sequence ID" value="CAI8615138.1"/>
    <property type="molecule type" value="Genomic_DNA"/>
</dbReference>
<gene>
    <name evidence="1" type="ORF">VFH_V164280</name>
</gene>
<evidence type="ECO:0000313" key="2">
    <source>
        <dbReference type="Proteomes" id="UP001157006"/>
    </source>
</evidence>
<sequence length="154" mass="17455">MSVTRFANRDFITTDLKLSLQSSSMLPSLSECSSILSQGFLRNFSKSTLGMVETMASWVASTNYDSELETSICRGKDYGVLNNFFLDDTAGFPMFHENLIQHWFIWVGVKRCFDGINLFSFVVVFSGLFPSKIGEDETGFVVVSRKKEWKRSLV</sequence>
<name>A0AAV1B104_VICFA</name>
<accession>A0AAV1B104</accession>
<dbReference type="AlphaFoldDB" id="A0AAV1B104"/>
<protein>
    <submittedName>
        <fullName evidence="1">Uncharacterized protein</fullName>
    </submittedName>
</protein>
<proteinExistence type="predicted"/>
<keyword evidence="2" id="KW-1185">Reference proteome</keyword>
<dbReference type="Proteomes" id="UP001157006">
    <property type="component" value="Chromosome 5"/>
</dbReference>
<evidence type="ECO:0000313" key="1">
    <source>
        <dbReference type="EMBL" id="CAI8615138.1"/>
    </source>
</evidence>
<reference evidence="1 2" key="1">
    <citation type="submission" date="2023-01" db="EMBL/GenBank/DDBJ databases">
        <authorList>
            <person name="Kreplak J."/>
        </authorList>
    </citation>
    <scope>NUCLEOTIDE SEQUENCE [LARGE SCALE GENOMIC DNA]</scope>
</reference>